<accession>A0ABY5I3Y8</accession>
<keyword evidence="3" id="KW-1185">Reference proteome</keyword>
<evidence type="ECO:0000259" key="1">
    <source>
        <dbReference type="Pfam" id="PF14207"/>
    </source>
</evidence>
<proteinExistence type="predicted"/>
<gene>
    <name evidence="2" type="ORF">NMU03_16285</name>
</gene>
<dbReference type="EMBL" id="CP101620">
    <property type="protein sequence ID" value="UTY39104.1"/>
    <property type="molecule type" value="Genomic_DNA"/>
</dbReference>
<evidence type="ECO:0000313" key="3">
    <source>
        <dbReference type="Proteomes" id="UP001060112"/>
    </source>
</evidence>
<evidence type="ECO:0000313" key="2">
    <source>
        <dbReference type="EMBL" id="UTY39104.1"/>
    </source>
</evidence>
<dbReference type="InterPro" id="IPR025575">
    <property type="entry name" value="DpnD/PcfM_C"/>
</dbReference>
<dbReference type="Proteomes" id="UP001060112">
    <property type="component" value="Chromosome"/>
</dbReference>
<dbReference type="Pfam" id="PF14207">
    <property type="entry name" value="DpnD-PcfM"/>
    <property type="match status" value="1"/>
</dbReference>
<dbReference type="RefSeq" id="WP_227358864.1">
    <property type="nucleotide sequence ID" value="NZ_CP101620.1"/>
</dbReference>
<name>A0ABY5I3Y8_9FIRM</name>
<protein>
    <submittedName>
        <fullName evidence="2">DpnD/PcfM family protein</fullName>
    </submittedName>
</protein>
<sequence>MAKYKVEVTETLQYQEEIEAKSEEEALEKLKSKYYNEDIVLDYSHHTNTEFCVLEKVKKKDRPSR</sequence>
<feature type="domain" description="DpnD/PcfM-like C-terminal" evidence="1">
    <location>
        <begin position="4"/>
        <end position="48"/>
    </location>
</feature>
<organism evidence="2 3">
    <name type="scientific">Allocoprobacillus halotolerans</name>
    <dbReference type="NCBI Taxonomy" id="2944914"/>
    <lineage>
        <taxon>Bacteria</taxon>
        <taxon>Bacillati</taxon>
        <taxon>Bacillota</taxon>
        <taxon>Erysipelotrichia</taxon>
        <taxon>Erysipelotrichales</taxon>
        <taxon>Erysipelotrichaceae</taxon>
        <taxon>Allocoprobacillus</taxon>
    </lineage>
</organism>
<reference evidence="2" key="1">
    <citation type="submission" date="2022-07" db="EMBL/GenBank/DDBJ databases">
        <title>Faecal culturing of patients with breast cancer.</title>
        <authorList>
            <person name="Teng N.M.Y."/>
            <person name="Kiu R."/>
            <person name="Evans R."/>
            <person name="Baker D.J."/>
            <person name="Zenner C."/>
            <person name="Robinson S.D."/>
            <person name="Hall L.J."/>
        </authorList>
    </citation>
    <scope>NUCLEOTIDE SEQUENCE</scope>
    <source>
        <strain evidence="2">LH1062</strain>
    </source>
</reference>